<dbReference type="EMBL" id="MU865946">
    <property type="protein sequence ID" value="KAK4447999.1"/>
    <property type="molecule type" value="Genomic_DNA"/>
</dbReference>
<dbReference type="InterPro" id="IPR018392">
    <property type="entry name" value="LysM"/>
</dbReference>
<dbReference type="InterPro" id="IPR036779">
    <property type="entry name" value="LysM_dom_sf"/>
</dbReference>
<organism evidence="3 4">
    <name type="scientific">Podospora aff. communis PSN243</name>
    <dbReference type="NCBI Taxonomy" id="3040156"/>
    <lineage>
        <taxon>Eukaryota</taxon>
        <taxon>Fungi</taxon>
        <taxon>Dikarya</taxon>
        <taxon>Ascomycota</taxon>
        <taxon>Pezizomycotina</taxon>
        <taxon>Sordariomycetes</taxon>
        <taxon>Sordariomycetidae</taxon>
        <taxon>Sordariales</taxon>
        <taxon>Podosporaceae</taxon>
        <taxon>Podospora</taxon>
    </lineage>
</organism>
<dbReference type="CDD" id="cd00118">
    <property type="entry name" value="LysM"/>
    <property type="match status" value="1"/>
</dbReference>
<dbReference type="AlphaFoldDB" id="A0AAV9GJ59"/>
<dbReference type="FunFam" id="2.60.40.1210:FF:000004">
    <property type="entry name" value="Cellobiose dehydrogenase"/>
    <property type="match status" value="1"/>
</dbReference>
<sequence length="303" mass="31974">MRSPAQTATMMSFRSLLLASLPFLSLTVAQDDAIKHTDPASGITFHTWPQANGALTWGMALPPKALSEDASEFLGLLTCEGTGYCGLSLGGGMVNSLLLLAYPSGNQVLTSFRWATDYAPPTLYTGNAKLTQVSSSVNSTHYSVLFRCRDCLAWNQNGDSGSAPTSVGFMVLGWAHSTRAPTNPGCADTAGVSIHTSQGMFGAVYGDDIASPEYNSWAAQASKTVTGTCAGPVTTSVVQLPPRPTVSSGPIVPACGRSYRVVEGDYCYKIATENGLSLEQLLQMNPGLSCEPLRIGTTICLRR</sequence>
<evidence type="ECO:0000259" key="2">
    <source>
        <dbReference type="PROSITE" id="PS51782"/>
    </source>
</evidence>
<feature type="domain" description="LysM" evidence="2">
    <location>
        <begin position="257"/>
        <end position="301"/>
    </location>
</feature>
<reference evidence="3" key="1">
    <citation type="journal article" date="2023" name="Mol. Phylogenet. Evol.">
        <title>Genome-scale phylogeny and comparative genomics of the fungal order Sordariales.</title>
        <authorList>
            <person name="Hensen N."/>
            <person name="Bonometti L."/>
            <person name="Westerberg I."/>
            <person name="Brannstrom I.O."/>
            <person name="Guillou S."/>
            <person name="Cros-Aarteil S."/>
            <person name="Calhoun S."/>
            <person name="Haridas S."/>
            <person name="Kuo A."/>
            <person name="Mondo S."/>
            <person name="Pangilinan J."/>
            <person name="Riley R."/>
            <person name="LaButti K."/>
            <person name="Andreopoulos B."/>
            <person name="Lipzen A."/>
            <person name="Chen C."/>
            <person name="Yan M."/>
            <person name="Daum C."/>
            <person name="Ng V."/>
            <person name="Clum A."/>
            <person name="Steindorff A."/>
            <person name="Ohm R.A."/>
            <person name="Martin F."/>
            <person name="Silar P."/>
            <person name="Natvig D.O."/>
            <person name="Lalanne C."/>
            <person name="Gautier V."/>
            <person name="Ament-Velasquez S.L."/>
            <person name="Kruys A."/>
            <person name="Hutchinson M.I."/>
            <person name="Powell A.J."/>
            <person name="Barry K."/>
            <person name="Miller A.N."/>
            <person name="Grigoriev I.V."/>
            <person name="Debuchy R."/>
            <person name="Gladieux P."/>
            <person name="Hiltunen Thoren M."/>
            <person name="Johannesson H."/>
        </authorList>
    </citation>
    <scope>NUCLEOTIDE SEQUENCE</scope>
    <source>
        <strain evidence="3">PSN243</strain>
    </source>
</reference>
<protein>
    <recommendedName>
        <fullName evidence="2">LysM domain-containing protein</fullName>
    </recommendedName>
</protein>
<dbReference type="PANTHER" id="PTHR47190">
    <property type="entry name" value="DEHYDROGENASE, PUTATIVE-RELATED"/>
    <property type="match status" value="1"/>
</dbReference>
<name>A0AAV9GJ59_9PEZI</name>
<gene>
    <name evidence="3" type="ORF">QBC34DRAFT_466621</name>
</gene>
<keyword evidence="1" id="KW-0732">Signal</keyword>
<comment type="caution">
    <text evidence="3">The sequence shown here is derived from an EMBL/GenBank/DDBJ whole genome shotgun (WGS) entry which is preliminary data.</text>
</comment>
<dbReference type="Proteomes" id="UP001321760">
    <property type="component" value="Unassembled WGS sequence"/>
</dbReference>
<evidence type="ECO:0000313" key="4">
    <source>
        <dbReference type="Proteomes" id="UP001321760"/>
    </source>
</evidence>
<dbReference type="Gene3D" id="3.10.350.10">
    <property type="entry name" value="LysM domain"/>
    <property type="match status" value="1"/>
</dbReference>
<dbReference type="Gene3D" id="2.60.40.1210">
    <property type="entry name" value="Cellobiose dehydrogenase, cytochrome domain"/>
    <property type="match status" value="1"/>
</dbReference>
<dbReference type="InterPro" id="IPR053208">
    <property type="entry name" value="GMC_Oxidoreductase_CD"/>
</dbReference>
<keyword evidence="4" id="KW-1185">Reference proteome</keyword>
<evidence type="ECO:0000256" key="1">
    <source>
        <dbReference type="SAM" id="SignalP"/>
    </source>
</evidence>
<dbReference type="CDD" id="cd09630">
    <property type="entry name" value="CDH_like_cytochrome"/>
    <property type="match status" value="1"/>
</dbReference>
<dbReference type="PANTHER" id="PTHR47190:SF1">
    <property type="entry name" value="GLUCOSE-METHANOL-CHOLINE OXIDOREDUCTASE N-TERMINAL DOMAIN-CONTAINING PROTEIN"/>
    <property type="match status" value="1"/>
</dbReference>
<dbReference type="InterPro" id="IPR015920">
    <property type="entry name" value="Cellobiose_DH-like_cyt"/>
</dbReference>
<feature type="chain" id="PRO_5043709655" description="LysM domain-containing protein" evidence="1">
    <location>
        <begin position="30"/>
        <end position="303"/>
    </location>
</feature>
<feature type="signal peptide" evidence="1">
    <location>
        <begin position="1"/>
        <end position="29"/>
    </location>
</feature>
<dbReference type="SUPFAM" id="SSF54106">
    <property type="entry name" value="LysM domain"/>
    <property type="match status" value="1"/>
</dbReference>
<dbReference type="SUPFAM" id="SSF49344">
    <property type="entry name" value="CBD9-like"/>
    <property type="match status" value="1"/>
</dbReference>
<dbReference type="Pfam" id="PF01476">
    <property type="entry name" value="LysM"/>
    <property type="match status" value="1"/>
</dbReference>
<accession>A0AAV9GJ59</accession>
<evidence type="ECO:0000313" key="3">
    <source>
        <dbReference type="EMBL" id="KAK4447999.1"/>
    </source>
</evidence>
<dbReference type="PROSITE" id="PS51782">
    <property type="entry name" value="LYSM"/>
    <property type="match status" value="1"/>
</dbReference>
<reference evidence="3" key="2">
    <citation type="submission" date="2023-05" db="EMBL/GenBank/DDBJ databases">
        <authorList>
            <consortium name="Lawrence Berkeley National Laboratory"/>
            <person name="Steindorff A."/>
            <person name="Hensen N."/>
            <person name="Bonometti L."/>
            <person name="Westerberg I."/>
            <person name="Brannstrom I.O."/>
            <person name="Guillou S."/>
            <person name="Cros-Aarteil S."/>
            <person name="Calhoun S."/>
            <person name="Haridas S."/>
            <person name="Kuo A."/>
            <person name="Mondo S."/>
            <person name="Pangilinan J."/>
            <person name="Riley R."/>
            <person name="Labutti K."/>
            <person name="Andreopoulos B."/>
            <person name="Lipzen A."/>
            <person name="Chen C."/>
            <person name="Yanf M."/>
            <person name="Daum C."/>
            <person name="Ng V."/>
            <person name="Clum A."/>
            <person name="Ohm R."/>
            <person name="Martin F."/>
            <person name="Silar P."/>
            <person name="Natvig D."/>
            <person name="Lalanne C."/>
            <person name="Gautier V."/>
            <person name="Ament-Velasquez S.L."/>
            <person name="Kruys A."/>
            <person name="Hutchinson M.I."/>
            <person name="Powell A.J."/>
            <person name="Barry K."/>
            <person name="Miller A.N."/>
            <person name="Grigoriev I.V."/>
            <person name="Debuchy R."/>
            <person name="Gladieux P."/>
            <person name="Thoren M.H."/>
            <person name="Johannesson H."/>
        </authorList>
    </citation>
    <scope>NUCLEOTIDE SEQUENCE</scope>
    <source>
        <strain evidence="3">PSN243</strain>
    </source>
</reference>
<dbReference type="SMART" id="SM00257">
    <property type="entry name" value="LysM"/>
    <property type="match status" value="1"/>
</dbReference>
<proteinExistence type="predicted"/>
<dbReference type="Pfam" id="PF16010">
    <property type="entry name" value="CDH-cyt"/>
    <property type="match status" value="1"/>
</dbReference>